<reference evidence="1 2" key="1">
    <citation type="submission" date="2019-04" db="EMBL/GenBank/DDBJ databases">
        <title>Corynebacterium endometrii sp. nov., isolated from the uterus of a cow with endometritis.</title>
        <authorList>
            <person name="Ballas P."/>
            <person name="Ruckert C."/>
            <person name="Wagener K."/>
            <person name="Drillich M."/>
            <person name="Kaempfer P."/>
            <person name="Busse H.-J."/>
            <person name="Ehling-Schulz M."/>
        </authorList>
    </citation>
    <scope>NUCLEOTIDE SEQUENCE [LARGE SCALE GENOMIC DNA]</scope>
    <source>
        <strain evidence="1 2">LMM-1653</strain>
    </source>
</reference>
<protein>
    <submittedName>
        <fullName evidence="1">Uncharacterized protein</fullName>
    </submittedName>
</protein>
<proteinExistence type="predicted"/>
<dbReference type="Proteomes" id="UP000296352">
    <property type="component" value="Chromosome"/>
</dbReference>
<accession>A0A4P7QK31</accession>
<evidence type="ECO:0000313" key="2">
    <source>
        <dbReference type="Proteomes" id="UP000296352"/>
    </source>
</evidence>
<name>A0A4P7QK31_9CORY</name>
<evidence type="ECO:0000313" key="1">
    <source>
        <dbReference type="EMBL" id="QCB29446.1"/>
    </source>
</evidence>
<dbReference type="EMBL" id="CP039247">
    <property type="protein sequence ID" value="QCB29446.1"/>
    <property type="molecule type" value="Genomic_DNA"/>
</dbReference>
<sequence length="436" mass="47418">MNDAVIYRLDLENIHPYSERTVMAQPYITVEEMADYIHAAFGFAPGHGAFIEDGDDFSVDEIAGTSFAGFFGTSLSNLENEVIYHPAEGCWQVHITRLATRQDYRGQLPRLTDAIGPDALKSAPHAGYMSQLLELVRMQLTGLALDSRQQAALATHLPNLDAAQSFDKLTSADTAIIATRLSKAAAASYAAPADGLEVDDPWVNELINPSRPETVQDAVGNVTSISDLPGFNSHSSAMLHSDRDELRQGLGVFFLHYLRFFRTPQAVDSSGQFPVKSLKALKKHVRDYPLKHIHACPSGFNPTHLEALAELFIAMGAVRHNSQTGTLKLTEKGFELIGCIECALDVILKALPVHSSKGQRKDLRRALVNCLENPPEGHSLVSGIDERGGSSNTIIFDSLGVFTREPESGQVNGLSDHGQVLIEEILDKVGAPITAL</sequence>
<dbReference type="OrthoDB" id="4390428at2"/>
<dbReference type="RefSeq" id="WP_136142029.1">
    <property type="nucleotide sequence ID" value="NZ_CP039247.1"/>
</dbReference>
<keyword evidence="2" id="KW-1185">Reference proteome</keyword>
<gene>
    <name evidence="1" type="ORF">CENDO_10980</name>
</gene>
<organism evidence="1 2">
    <name type="scientific">Corynebacterium endometrii</name>
    <dbReference type="NCBI Taxonomy" id="2488819"/>
    <lineage>
        <taxon>Bacteria</taxon>
        <taxon>Bacillati</taxon>
        <taxon>Actinomycetota</taxon>
        <taxon>Actinomycetes</taxon>
        <taxon>Mycobacteriales</taxon>
        <taxon>Corynebacteriaceae</taxon>
        <taxon>Corynebacterium</taxon>
    </lineage>
</organism>
<dbReference type="KEGG" id="cee:CENDO_10980"/>
<dbReference type="AlphaFoldDB" id="A0A4P7QK31"/>